<evidence type="ECO:0000313" key="3">
    <source>
        <dbReference type="Proteomes" id="UP001419268"/>
    </source>
</evidence>
<feature type="chain" id="PRO_5042878469" description="Transmembrane protein" evidence="1">
    <location>
        <begin position="28"/>
        <end position="100"/>
    </location>
</feature>
<feature type="signal peptide" evidence="1">
    <location>
        <begin position="1"/>
        <end position="27"/>
    </location>
</feature>
<accession>A0AAP0E947</accession>
<sequence>MIRRGNNMAAVMWMLLLLMSMVSKVLCKDKEKWARLEDFELHLMLKTAEQNIKKSSSNVLMVQKGKGMKKKGKGKARVAKAVAALSQSIWNKSSPSLFLL</sequence>
<organism evidence="2 3">
    <name type="scientific">Stephania cephalantha</name>
    <dbReference type="NCBI Taxonomy" id="152367"/>
    <lineage>
        <taxon>Eukaryota</taxon>
        <taxon>Viridiplantae</taxon>
        <taxon>Streptophyta</taxon>
        <taxon>Embryophyta</taxon>
        <taxon>Tracheophyta</taxon>
        <taxon>Spermatophyta</taxon>
        <taxon>Magnoliopsida</taxon>
        <taxon>Ranunculales</taxon>
        <taxon>Menispermaceae</taxon>
        <taxon>Menispermoideae</taxon>
        <taxon>Cissampelideae</taxon>
        <taxon>Stephania</taxon>
    </lineage>
</organism>
<evidence type="ECO:0000256" key="1">
    <source>
        <dbReference type="SAM" id="SignalP"/>
    </source>
</evidence>
<keyword evidence="1" id="KW-0732">Signal</keyword>
<evidence type="ECO:0008006" key="4">
    <source>
        <dbReference type="Google" id="ProtNLM"/>
    </source>
</evidence>
<gene>
    <name evidence="2" type="ORF">Scep_028023</name>
</gene>
<dbReference type="EMBL" id="JBBNAG010000012">
    <property type="protein sequence ID" value="KAK9088941.1"/>
    <property type="molecule type" value="Genomic_DNA"/>
</dbReference>
<protein>
    <recommendedName>
        <fullName evidence="4">Transmembrane protein</fullName>
    </recommendedName>
</protein>
<reference evidence="2 3" key="1">
    <citation type="submission" date="2024-01" db="EMBL/GenBank/DDBJ databases">
        <title>Genome assemblies of Stephania.</title>
        <authorList>
            <person name="Yang L."/>
        </authorList>
    </citation>
    <scope>NUCLEOTIDE SEQUENCE [LARGE SCALE GENOMIC DNA]</scope>
    <source>
        <strain evidence="2">JXDWG</strain>
        <tissue evidence="2">Leaf</tissue>
    </source>
</reference>
<proteinExistence type="predicted"/>
<comment type="caution">
    <text evidence="2">The sequence shown here is derived from an EMBL/GenBank/DDBJ whole genome shotgun (WGS) entry which is preliminary data.</text>
</comment>
<evidence type="ECO:0000313" key="2">
    <source>
        <dbReference type="EMBL" id="KAK9088941.1"/>
    </source>
</evidence>
<name>A0AAP0E947_9MAGN</name>
<keyword evidence="3" id="KW-1185">Reference proteome</keyword>
<dbReference type="AlphaFoldDB" id="A0AAP0E947"/>
<dbReference type="Proteomes" id="UP001419268">
    <property type="component" value="Unassembled WGS sequence"/>
</dbReference>